<protein>
    <recommendedName>
        <fullName evidence="3">AAA+ ATPase domain-containing protein</fullName>
    </recommendedName>
</protein>
<organism evidence="1 2">
    <name type="scientific">Hydrogenimonas cancrithermarum</name>
    <dbReference type="NCBI Taxonomy" id="2993563"/>
    <lineage>
        <taxon>Bacteria</taxon>
        <taxon>Pseudomonadati</taxon>
        <taxon>Campylobacterota</taxon>
        <taxon>Epsilonproteobacteria</taxon>
        <taxon>Campylobacterales</taxon>
        <taxon>Hydrogenimonadaceae</taxon>
        <taxon>Hydrogenimonas</taxon>
    </lineage>
</organism>
<accession>A0ABN6WW28</accession>
<name>A0ABN6WW28_9BACT</name>
<proteinExistence type="predicted"/>
<gene>
    <name evidence="1" type="ORF">HCR_07090</name>
</gene>
<sequence length="300" mass="34137">MSLLKYDKFKITPAAIEEAQEQIYILEGTIAMNRLTTVYADPNQGKTTLSMALARLINAIYLDAENPIDTFPDQILKKCDIYATSMGASMDDLKDILNEILTSGVSGKLIIVDTLSHFVDPNNNVDVQSFYQLLRRITNNGNGVVVLHHTNKGDSNSENPKKQFFGSSVIKAQSDTLLYLTGFSDDVGNIVVTMEPEKKRGYIEKRSYKISTLTYDIEPEKYDDPAQLAKDKPIINMIKGYLTEPRMTTQIHKYMESQKISRRRTNDILNRYINTFWEKGGDGRKRNWTLKKDENLKEAS</sequence>
<dbReference type="RefSeq" id="WP_286337594.1">
    <property type="nucleotide sequence ID" value="NZ_AP027370.1"/>
</dbReference>
<reference evidence="1 2" key="1">
    <citation type="submission" date="2023-03" db="EMBL/GenBank/DDBJ databases">
        <title>Description of Hydrogenimonas sp. ISO32.</title>
        <authorList>
            <person name="Mino S."/>
            <person name="Fukazawa S."/>
            <person name="Sawabe T."/>
        </authorList>
    </citation>
    <scope>NUCLEOTIDE SEQUENCE [LARGE SCALE GENOMIC DNA]</scope>
    <source>
        <strain evidence="1 2">ISO32</strain>
    </source>
</reference>
<dbReference type="EMBL" id="AP027370">
    <property type="protein sequence ID" value="BDY12397.1"/>
    <property type="molecule type" value="Genomic_DNA"/>
</dbReference>
<dbReference type="Gene3D" id="3.40.50.300">
    <property type="entry name" value="P-loop containing nucleotide triphosphate hydrolases"/>
    <property type="match status" value="1"/>
</dbReference>
<evidence type="ECO:0000313" key="2">
    <source>
        <dbReference type="Proteomes" id="UP001321445"/>
    </source>
</evidence>
<dbReference type="Pfam" id="PF13481">
    <property type="entry name" value="AAA_25"/>
    <property type="match status" value="1"/>
</dbReference>
<dbReference type="SUPFAM" id="SSF52540">
    <property type="entry name" value="P-loop containing nucleoside triphosphate hydrolases"/>
    <property type="match status" value="1"/>
</dbReference>
<keyword evidence="2" id="KW-1185">Reference proteome</keyword>
<dbReference type="InterPro" id="IPR027417">
    <property type="entry name" value="P-loop_NTPase"/>
</dbReference>
<dbReference type="Proteomes" id="UP001321445">
    <property type="component" value="Chromosome"/>
</dbReference>
<evidence type="ECO:0000313" key="1">
    <source>
        <dbReference type="EMBL" id="BDY12397.1"/>
    </source>
</evidence>
<evidence type="ECO:0008006" key="3">
    <source>
        <dbReference type="Google" id="ProtNLM"/>
    </source>
</evidence>